<sequence length="290" mass="32190">MQVAIHAGAAFTDEGLILRSLQRNTGALHQNGASVFGPRRYRQIFEPAFAAIENQDEIGAAMEMLRAGLRSAPKVDRLIYSCASFAGDVGNALDDGQLYPNAGRRMELLEKSFPDHEIELCMGFLSPGRFIPKALMSLPEQSRLDKMRSTDISCLSWISMVEDIRDLAPNVKITLWSNEDAPLIWGDIVRAIAALPSDNTLVDEFDLLLSLLDDSGKSKGLALIDQSLEQDEHLRDDLATVLEEHAKTELTTEELDLPDWSMEIVDAFAELYAQDMDRLESMPGVQVLKP</sequence>
<protein>
    <submittedName>
        <fullName evidence="1">Uncharacterized protein</fullName>
    </submittedName>
</protein>
<reference evidence="1 2" key="1">
    <citation type="submission" date="2017-05" db="EMBL/GenBank/DDBJ databases">
        <authorList>
            <person name="Varghese N."/>
            <person name="Submissions S."/>
        </authorList>
    </citation>
    <scope>NUCLEOTIDE SEQUENCE [LARGE SCALE GENOMIC DNA]</scope>
    <source>
        <strain evidence="1 2">DSM 28009</strain>
    </source>
</reference>
<dbReference type="EMBL" id="FXTE01000008">
    <property type="protein sequence ID" value="SMO77362.1"/>
    <property type="molecule type" value="Genomic_DNA"/>
</dbReference>
<proteinExistence type="predicted"/>
<dbReference type="Proteomes" id="UP000319555">
    <property type="component" value="Unassembled WGS sequence"/>
</dbReference>
<organism evidence="1 2">
    <name type="scientific">Ruegeria faecimaris</name>
    <dbReference type="NCBI Taxonomy" id="686389"/>
    <lineage>
        <taxon>Bacteria</taxon>
        <taxon>Pseudomonadati</taxon>
        <taxon>Pseudomonadota</taxon>
        <taxon>Alphaproteobacteria</taxon>
        <taxon>Rhodobacterales</taxon>
        <taxon>Roseobacteraceae</taxon>
        <taxon>Ruegeria</taxon>
    </lineage>
</organism>
<keyword evidence="2" id="KW-1185">Reference proteome</keyword>
<dbReference type="OrthoDB" id="7816979at2"/>
<dbReference type="AlphaFoldDB" id="A0A521E0F7"/>
<evidence type="ECO:0000313" key="1">
    <source>
        <dbReference type="EMBL" id="SMO77362.1"/>
    </source>
</evidence>
<evidence type="ECO:0000313" key="2">
    <source>
        <dbReference type="Proteomes" id="UP000319555"/>
    </source>
</evidence>
<accession>A0A521E0F7</accession>
<gene>
    <name evidence="1" type="ORF">SAMN06265380_108121</name>
</gene>
<name>A0A521E0F7_9RHOB</name>